<feature type="domain" description="SOCS box" evidence="1">
    <location>
        <begin position="149"/>
        <end position="186"/>
    </location>
</feature>
<protein>
    <recommendedName>
        <fullName evidence="1">SOCS box domain-containing protein</fullName>
    </recommendedName>
</protein>
<evidence type="ECO:0000313" key="3">
    <source>
        <dbReference type="Proteomes" id="UP000784294"/>
    </source>
</evidence>
<dbReference type="AlphaFoldDB" id="A0A448WRH2"/>
<organism evidence="2 3">
    <name type="scientific">Protopolystoma xenopodis</name>
    <dbReference type="NCBI Taxonomy" id="117903"/>
    <lineage>
        <taxon>Eukaryota</taxon>
        <taxon>Metazoa</taxon>
        <taxon>Spiralia</taxon>
        <taxon>Lophotrochozoa</taxon>
        <taxon>Platyhelminthes</taxon>
        <taxon>Monogenea</taxon>
        <taxon>Polyopisthocotylea</taxon>
        <taxon>Polystomatidea</taxon>
        <taxon>Polystomatidae</taxon>
        <taxon>Protopolystoma</taxon>
    </lineage>
</organism>
<dbReference type="InterPro" id="IPR036036">
    <property type="entry name" value="SOCS_box-like_dom_sf"/>
</dbReference>
<feature type="non-terminal residue" evidence="2">
    <location>
        <position position="1"/>
    </location>
</feature>
<evidence type="ECO:0000313" key="2">
    <source>
        <dbReference type="EMBL" id="VEL18368.1"/>
    </source>
</evidence>
<dbReference type="Pfam" id="PF07525">
    <property type="entry name" value="SOCS_box"/>
    <property type="match status" value="1"/>
</dbReference>
<sequence>LFLAYNYDFDRPAKRVPICQAFSSSTRSCSPIQTLGRLEAPEPHNHVSTGNVDPDPVQALSVPDCGPACTGTGGHQHLGYEEKSPFQLALERGHLEMARVLSEVGCCRMRVPTSAGLGPSSLPPAGFSAMLCLAQHTSPSARRYAGLDEVKPLRHWCRKVIRQGLGFRFLDALPQLPLPAPLKDFLLLSDIDWLLNNPATGVGPAGQMATIVPRPLRQPRDRGGLQPGRPEMLSSSISAFRLSCGQGFLAGRNGSAALRRSFTDANIQNLHTQLPSL</sequence>
<keyword evidence="3" id="KW-1185">Reference proteome</keyword>
<dbReference type="Proteomes" id="UP000784294">
    <property type="component" value="Unassembled WGS sequence"/>
</dbReference>
<name>A0A448WRH2_9PLAT</name>
<gene>
    <name evidence="2" type="ORF">PXEA_LOCUS11808</name>
</gene>
<evidence type="ECO:0000259" key="1">
    <source>
        <dbReference type="PROSITE" id="PS50225"/>
    </source>
</evidence>
<dbReference type="Gene3D" id="1.10.750.20">
    <property type="entry name" value="SOCS box"/>
    <property type="match status" value="1"/>
</dbReference>
<accession>A0A448WRH2</accession>
<dbReference type="SMART" id="SM00969">
    <property type="entry name" value="SOCS_box"/>
    <property type="match status" value="1"/>
</dbReference>
<dbReference type="EMBL" id="CAAALY010036719">
    <property type="protein sequence ID" value="VEL18368.1"/>
    <property type="molecule type" value="Genomic_DNA"/>
</dbReference>
<proteinExistence type="predicted"/>
<dbReference type="GO" id="GO:0035556">
    <property type="term" value="P:intracellular signal transduction"/>
    <property type="evidence" value="ECO:0007669"/>
    <property type="project" value="InterPro"/>
</dbReference>
<dbReference type="PROSITE" id="PS50225">
    <property type="entry name" value="SOCS"/>
    <property type="match status" value="1"/>
</dbReference>
<dbReference type="InterPro" id="IPR001496">
    <property type="entry name" value="SOCS_box"/>
</dbReference>
<dbReference type="SUPFAM" id="SSF158235">
    <property type="entry name" value="SOCS box-like"/>
    <property type="match status" value="1"/>
</dbReference>
<comment type="caution">
    <text evidence="2">The sequence shown here is derived from an EMBL/GenBank/DDBJ whole genome shotgun (WGS) entry which is preliminary data.</text>
</comment>
<reference evidence="2" key="1">
    <citation type="submission" date="2018-11" db="EMBL/GenBank/DDBJ databases">
        <authorList>
            <consortium name="Pathogen Informatics"/>
        </authorList>
    </citation>
    <scope>NUCLEOTIDE SEQUENCE</scope>
</reference>